<dbReference type="Proteomes" id="UP000184096">
    <property type="component" value="Chromosome I"/>
</dbReference>
<gene>
    <name evidence="2" type="ORF">SAMN05444170_1776</name>
</gene>
<evidence type="ECO:0008006" key="4">
    <source>
        <dbReference type="Google" id="ProtNLM"/>
    </source>
</evidence>
<protein>
    <recommendedName>
        <fullName evidence="4">General secretion pathway protein N</fullName>
    </recommendedName>
</protein>
<keyword evidence="3" id="KW-1185">Reference proteome</keyword>
<proteinExistence type="predicted"/>
<name>A0A1M7TIJ8_9BRAD</name>
<dbReference type="EMBL" id="LT670849">
    <property type="protein sequence ID" value="SHN70584.1"/>
    <property type="molecule type" value="Genomic_DNA"/>
</dbReference>
<organism evidence="2 3">
    <name type="scientific">Bradyrhizobium erythrophlei</name>
    <dbReference type="NCBI Taxonomy" id="1437360"/>
    <lineage>
        <taxon>Bacteria</taxon>
        <taxon>Pseudomonadati</taxon>
        <taxon>Pseudomonadota</taxon>
        <taxon>Alphaproteobacteria</taxon>
        <taxon>Hyphomicrobiales</taxon>
        <taxon>Nitrobacteraceae</taxon>
        <taxon>Bradyrhizobium</taxon>
    </lineage>
</organism>
<dbReference type="AlphaFoldDB" id="A0A1M7TIJ8"/>
<feature type="region of interest" description="Disordered" evidence="1">
    <location>
        <begin position="67"/>
        <end position="93"/>
    </location>
</feature>
<evidence type="ECO:0000313" key="3">
    <source>
        <dbReference type="Proteomes" id="UP000184096"/>
    </source>
</evidence>
<reference evidence="3" key="1">
    <citation type="submission" date="2016-11" db="EMBL/GenBank/DDBJ databases">
        <authorList>
            <person name="Varghese N."/>
            <person name="Submissions S."/>
        </authorList>
    </citation>
    <scope>NUCLEOTIDE SEQUENCE [LARGE SCALE GENOMIC DNA]</scope>
    <source>
        <strain evidence="3">GAS401</strain>
    </source>
</reference>
<evidence type="ECO:0000256" key="1">
    <source>
        <dbReference type="SAM" id="MobiDB-lite"/>
    </source>
</evidence>
<evidence type="ECO:0000313" key="2">
    <source>
        <dbReference type="EMBL" id="SHN70584.1"/>
    </source>
</evidence>
<accession>A0A1M7TIJ8</accession>
<sequence length="252" mass="27044">MLLAGVALLGAFAGFDEMMAGTPPSVVDAAGEKARGTSQSLQQGDVATYQVATEKLTDATAQERSVGVLLSPLSEGREGRESPSQRLSSNAESPNPLWELPLERLSITRERPIFSPSRRPLPPPLTYVAPMAVRQSAKPPEPERLSVSLIGTVIGTDVQIGIFLEKATSKIVRLRLGEEHKGWVLRLVKAREATLVKDVEETLLLDPPPGEAPAVRVAAVSPPVPNSFGTIPIVNTADYVDEQPLPRGAQRH</sequence>
<feature type="compositionally biased region" description="Polar residues" evidence="1">
    <location>
        <begin position="84"/>
        <end position="93"/>
    </location>
</feature>